<keyword evidence="1" id="KW-1133">Transmembrane helix</keyword>
<sequence>MLLACHGIPERCFRVRGRPMRICARCTGIYLGYLALVGFAWQFWQEGTLPRPWPMLLLHLPLLADGLTQAAGWRQSTNALRLLTGVLAGVGQVGLLAWAALSSGRWFAGVVLG</sequence>
<keyword evidence="1" id="KW-0472">Membrane</keyword>
<evidence type="ECO:0000313" key="3">
    <source>
        <dbReference type="Proteomes" id="UP000484842"/>
    </source>
</evidence>
<name>A0A7X1TQ84_9DEIO</name>
<reference evidence="2 3" key="1">
    <citation type="submission" date="2019-10" db="EMBL/GenBank/DDBJ databases">
        <title>Deinococcus sp. isolated from soil.</title>
        <authorList>
            <person name="Li Y."/>
            <person name="Wang J."/>
        </authorList>
    </citation>
    <scope>NUCLEOTIDE SEQUENCE [LARGE SCALE GENOMIC DNA]</scope>
    <source>
        <strain evidence="2 3">SDU3-2</strain>
    </source>
</reference>
<dbReference type="Pfam" id="PF09858">
    <property type="entry name" value="DUF2085"/>
    <property type="match status" value="1"/>
</dbReference>
<gene>
    <name evidence="2" type="ORF">F8S09_01555</name>
</gene>
<feature type="transmembrane region" description="Helical" evidence="1">
    <location>
        <begin position="80"/>
        <end position="101"/>
    </location>
</feature>
<protein>
    <submittedName>
        <fullName evidence="2">DUF2085 domain-containing protein</fullName>
    </submittedName>
</protein>
<feature type="transmembrane region" description="Helical" evidence="1">
    <location>
        <begin position="22"/>
        <end position="44"/>
    </location>
</feature>
<comment type="caution">
    <text evidence="2">The sequence shown here is derived from an EMBL/GenBank/DDBJ whole genome shotgun (WGS) entry which is preliminary data.</text>
</comment>
<feature type="transmembrane region" description="Helical" evidence="1">
    <location>
        <begin position="56"/>
        <end position="73"/>
    </location>
</feature>
<keyword evidence="1" id="KW-0812">Transmembrane</keyword>
<dbReference type="InterPro" id="IPR019206">
    <property type="entry name" value="DUF2085_TM"/>
</dbReference>
<evidence type="ECO:0000313" key="2">
    <source>
        <dbReference type="EMBL" id="MPY65380.1"/>
    </source>
</evidence>
<dbReference type="EMBL" id="WBSL01000001">
    <property type="protein sequence ID" value="MPY65380.1"/>
    <property type="molecule type" value="Genomic_DNA"/>
</dbReference>
<dbReference type="AlphaFoldDB" id="A0A7X1TQ84"/>
<accession>A0A7X1TQ84</accession>
<keyword evidence="3" id="KW-1185">Reference proteome</keyword>
<dbReference type="RefSeq" id="WP_152868350.1">
    <property type="nucleotide sequence ID" value="NZ_WBSL01000001.1"/>
</dbReference>
<dbReference type="Proteomes" id="UP000484842">
    <property type="component" value="Unassembled WGS sequence"/>
</dbReference>
<evidence type="ECO:0000256" key="1">
    <source>
        <dbReference type="SAM" id="Phobius"/>
    </source>
</evidence>
<organism evidence="2 3">
    <name type="scientific">Deinococcus terrestris</name>
    <dbReference type="NCBI Taxonomy" id="2651870"/>
    <lineage>
        <taxon>Bacteria</taxon>
        <taxon>Thermotogati</taxon>
        <taxon>Deinococcota</taxon>
        <taxon>Deinococci</taxon>
        <taxon>Deinococcales</taxon>
        <taxon>Deinococcaceae</taxon>
        <taxon>Deinococcus</taxon>
    </lineage>
</organism>
<proteinExistence type="predicted"/>